<name>A0A392SKQ7_9FABA</name>
<dbReference type="Gene3D" id="3.40.50.10140">
    <property type="entry name" value="Toll/interleukin-1 receptor homology (TIR) domain"/>
    <property type="match status" value="1"/>
</dbReference>
<dbReference type="AlphaFoldDB" id="A0A392SKQ7"/>
<dbReference type="GO" id="GO:0007165">
    <property type="term" value="P:signal transduction"/>
    <property type="evidence" value="ECO:0007669"/>
    <property type="project" value="InterPro"/>
</dbReference>
<feature type="non-terminal residue" evidence="6">
    <location>
        <position position="93"/>
    </location>
</feature>
<comment type="caution">
    <text evidence="6">The sequence shown here is derived from an EMBL/GenBank/DDBJ whole genome shotgun (WGS) entry which is preliminary data.</text>
</comment>
<evidence type="ECO:0000256" key="2">
    <source>
        <dbReference type="ARBA" id="ARBA00022801"/>
    </source>
</evidence>
<reference evidence="6 7" key="1">
    <citation type="journal article" date="2018" name="Front. Plant Sci.">
        <title>Red Clover (Trifolium pratense) and Zigzag Clover (T. medium) - A Picture of Genomic Similarities and Differences.</title>
        <authorList>
            <person name="Dluhosova J."/>
            <person name="Istvanek J."/>
            <person name="Nedelnik J."/>
            <person name="Repkova J."/>
        </authorList>
    </citation>
    <scope>NUCLEOTIDE SEQUENCE [LARGE SCALE GENOMIC DNA]</scope>
    <source>
        <strain evidence="7">cv. 10/8</strain>
        <tissue evidence="6">Leaf</tissue>
    </source>
</reference>
<dbReference type="Proteomes" id="UP000265520">
    <property type="component" value="Unassembled WGS sequence"/>
</dbReference>
<accession>A0A392SKQ7</accession>
<evidence type="ECO:0000259" key="5">
    <source>
        <dbReference type="PROSITE" id="PS50104"/>
    </source>
</evidence>
<evidence type="ECO:0000313" key="6">
    <source>
        <dbReference type="EMBL" id="MCI49022.1"/>
    </source>
</evidence>
<dbReference type="PANTHER" id="PTHR32009:SF39">
    <property type="entry name" value="TIR DOMAIN-CONTAINING PROTEIN"/>
    <property type="match status" value="1"/>
</dbReference>
<dbReference type="EC" id="3.2.2.6" evidence="1"/>
<dbReference type="GO" id="GO:0061809">
    <property type="term" value="F:NAD+ nucleosidase activity, cyclic ADP-ribose generating"/>
    <property type="evidence" value="ECO:0007669"/>
    <property type="project" value="UniProtKB-EC"/>
</dbReference>
<proteinExistence type="predicted"/>
<keyword evidence="7" id="KW-1185">Reference proteome</keyword>
<dbReference type="InterPro" id="IPR035897">
    <property type="entry name" value="Toll_tir_struct_dom_sf"/>
</dbReference>
<dbReference type="EMBL" id="LXQA010394723">
    <property type="protein sequence ID" value="MCI49022.1"/>
    <property type="molecule type" value="Genomic_DNA"/>
</dbReference>
<sequence length="93" mass="10690">MGLQDSFTYDVFISFRGEDTRFGFTGHLMAALNRRGIHTFTDYVTLLQGEEIAPSIFHAIEVSRIAIIIFSNNYASSRWCLDELTKILDCYEE</sequence>
<dbReference type="SUPFAM" id="SSF52200">
    <property type="entry name" value="Toll/Interleukin receptor TIR domain"/>
    <property type="match status" value="1"/>
</dbReference>
<evidence type="ECO:0000313" key="7">
    <source>
        <dbReference type="Proteomes" id="UP000265520"/>
    </source>
</evidence>
<keyword evidence="3" id="KW-0520">NAD</keyword>
<keyword evidence="2" id="KW-0378">Hydrolase</keyword>
<organism evidence="6 7">
    <name type="scientific">Trifolium medium</name>
    <dbReference type="NCBI Taxonomy" id="97028"/>
    <lineage>
        <taxon>Eukaryota</taxon>
        <taxon>Viridiplantae</taxon>
        <taxon>Streptophyta</taxon>
        <taxon>Embryophyta</taxon>
        <taxon>Tracheophyta</taxon>
        <taxon>Spermatophyta</taxon>
        <taxon>Magnoliopsida</taxon>
        <taxon>eudicotyledons</taxon>
        <taxon>Gunneridae</taxon>
        <taxon>Pentapetalae</taxon>
        <taxon>rosids</taxon>
        <taxon>fabids</taxon>
        <taxon>Fabales</taxon>
        <taxon>Fabaceae</taxon>
        <taxon>Papilionoideae</taxon>
        <taxon>50 kb inversion clade</taxon>
        <taxon>NPAAA clade</taxon>
        <taxon>Hologalegina</taxon>
        <taxon>IRL clade</taxon>
        <taxon>Trifolieae</taxon>
        <taxon>Trifolium</taxon>
    </lineage>
</organism>
<dbReference type="InterPro" id="IPR000157">
    <property type="entry name" value="TIR_dom"/>
</dbReference>
<evidence type="ECO:0000256" key="4">
    <source>
        <dbReference type="ARBA" id="ARBA00047304"/>
    </source>
</evidence>
<comment type="catalytic activity">
    <reaction evidence="4">
        <text>NAD(+) + H2O = ADP-D-ribose + nicotinamide + H(+)</text>
        <dbReference type="Rhea" id="RHEA:16301"/>
        <dbReference type="ChEBI" id="CHEBI:15377"/>
        <dbReference type="ChEBI" id="CHEBI:15378"/>
        <dbReference type="ChEBI" id="CHEBI:17154"/>
        <dbReference type="ChEBI" id="CHEBI:57540"/>
        <dbReference type="ChEBI" id="CHEBI:57967"/>
        <dbReference type="EC" id="3.2.2.6"/>
    </reaction>
    <physiologicalReaction direction="left-to-right" evidence="4">
        <dbReference type="Rhea" id="RHEA:16302"/>
    </physiologicalReaction>
</comment>
<dbReference type="PROSITE" id="PS50104">
    <property type="entry name" value="TIR"/>
    <property type="match status" value="1"/>
</dbReference>
<dbReference type="PANTHER" id="PTHR32009">
    <property type="entry name" value="TMV RESISTANCE PROTEIN N-LIKE"/>
    <property type="match status" value="1"/>
</dbReference>
<dbReference type="SMART" id="SM00255">
    <property type="entry name" value="TIR"/>
    <property type="match status" value="1"/>
</dbReference>
<feature type="domain" description="TIR" evidence="5">
    <location>
        <begin position="7"/>
        <end position="93"/>
    </location>
</feature>
<evidence type="ECO:0000256" key="3">
    <source>
        <dbReference type="ARBA" id="ARBA00023027"/>
    </source>
</evidence>
<protein>
    <recommendedName>
        <fullName evidence="1">ADP-ribosyl cyclase/cyclic ADP-ribose hydrolase</fullName>
        <ecNumber evidence="1">3.2.2.6</ecNumber>
    </recommendedName>
</protein>
<evidence type="ECO:0000256" key="1">
    <source>
        <dbReference type="ARBA" id="ARBA00011982"/>
    </source>
</evidence>
<dbReference type="Pfam" id="PF01582">
    <property type="entry name" value="TIR"/>
    <property type="match status" value="1"/>
</dbReference>